<evidence type="ECO:0000313" key="3">
    <source>
        <dbReference type="Proteomes" id="UP001217044"/>
    </source>
</evidence>
<organism evidence="2 3">
    <name type="scientific">Deinococcus aquaticus</name>
    <dbReference type="NCBI Taxonomy" id="328692"/>
    <lineage>
        <taxon>Bacteria</taxon>
        <taxon>Thermotogati</taxon>
        <taxon>Deinococcota</taxon>
        <taxon>Deinococci</taxon>
        <taxon>Deinococcales</taxon>
        <taxon>Deinococcaceae</taxon>
        <taxon>Deinococcus</taxon>
    </lineage>
</organism>
<keyword evidence="2" id="KW-0614">Plasmid</keyword>
<keyword evidence="3" id="KW-1185">Reference proteome</keyword>
<gene>
    <name evidence="2" type="ORF">M8445_18040</name>
</gene>
<sequence length="207" mass="22931">MYYDSDLPSRSIYESNPILNKNFVEAVHSIGDTQVYQSLTGIISMYPVYGSIAKGSLDTVFTDKPMQEIFVETATGVFLDRAIAADSLMEKVRGYVNGVRENISLSEGIGLTLSGAGEATNVALGLTGNPTYDSFAANLIGGFVNDPFSNSISTSLLDEQKRESLVNNELDLFQIKHEREHINEQAKPELEQEKVNTFEYDEKRTNQ</sequence>
<evidence type="ECO:0000256" key="1">
    <source>
        <dbReference type="SAM" id="MobiDB-lite"/>
    </source>
</evidence>
<protein>
    <submittedName>
        <fullName evidence="2">Uncharacterized protein</fullName>
    </submittedName>
</protein>
<reference evidence="2 3" key="1">
    <citation type="submission" date="2022-12" db="EMBL/GenBank/DDBJ databases">
        <title>Genome Sequence of Deinococcus aquaticus Type Strain PB314.</title>
        <authorList>
            <person name="Albert C."/>
            <person name="Hill J."/>
            <person name="Boren L."/>
            <person name="Scholz-Ng S."/>
            <person name="Fatema N."/>
            <person name="Grosso R."/>
            <person name="Soboslay E."/>
            <person name="Tuohy J."/>
        </authorList>
    </citation>
    <scope>NUCLEOTIDE SEQUENCE [LARGE SCALE GENOMIC DNA]</scope>
    <source>
        <strain evidence="2 3">PB-314</strain>
        <plasmid evidence="2 3">pDATS03</plasmid>
    </source>
</reference>
<proteinExistence type="predicted"/>
<name>A0ABY7V6Q0_9DEIO</name>
<geneLocation type="plasmid" evidence="2 3">
    <name>pDATS03</name>
</geneLocation>
<evidence type="ECO:0000313" key="2">
    <source>
        <dbReference type="EMBL" id="WDA60805.1"/>
    </source>
</evidence>
<feature type="region of interest" description="Disordered" evidence="1">
    <location>
        <begin position="183"/>
        <end position="207"/>
    </location>
</feature>
<dbReference type="RefSeq" id="WP_273991547.1">
    <property type="nucleotide sequence ID" value="NZ_BAABQT010000027.1"/>
</dbReference>
<accession>A0ABY7V6Q0</accession>
<dbReference type="Proteomes" id="UP001217044">
    <property type="component" value="Plasmid pDATS03"/>
</dbReference>
<dbReference type="EMBL" id="CP115168">
    <property type="protein sequence ID" value="WDA60805.1"/>
    <property type="molecule type" value="Genomic_DNA"/>
</dbReference>